<dbReference type="PROSITE" id="PS50405">
    <property type="entry name" value="GST_CTER"/>
    <property type="match status" value="1"/>
</dbReference>
<dbReference type="Pfam" id="PF09588">
    <property type="entry name" value="YqaJ"/>
    <property type="match status" value="1"/>
</dbReference>
<dbReference type="InterPro" id="IPR011335">
    <property type="entry name" value="Restrct_endonuc-II-like"/>
</dbReference>
<dbReference type="Gene3D" id="3.90.320.10">
    <property type="match status" value="1"/>
</dbReference>
<proteinExistence type="predicted"/>
<dbReference type="CDD" id="cd22343">
    <property type="entry name" value="PDDEXK_lambda_exonuclease-like"/>
    <property type="match status" value="1"/>
</dbReference>
<feature type="domain" description="GST C-terminal" evidence="3">
    <location>
        <begin position="522"/>
        <end position="643"/>
    </location>
</feature>
<reference evidence="4" key="1">
    <citation type="submission" date="2020-08" db="EMBL/GenBank/DDBJ databases">
        <title>Spodoptera exigua strain:BAW_Kor-Di-RS1 Genome sequencing and assembly.</title>
        <authorList>
            <person name="Kim J."/>
            <person name="Nam H.Y."/>
            <person name="Kwon M."/>
            <person name="Choi J.H."/>
            <person name="Cho S.R."/>
            <person name="Kim G.-H."/>
        </authorList>
    </citation>
    <scope>NUCLEOTIDE SEQUENCE</scope>
    <source>
        <strain evidence="4">BAW_Kor-Di-RS1</strain>
        <tissue evidence="4">Whole-body</tissue>
    </source>
</reference>
<gene>
    <name evidence="4" type="ORF">HW555_010246</name>
</gene>
<dbReference type="GO" id="GO:0006281">
    <property type="term" value="P:DNA repair"/>
    <property type="evidence" value="ECO:0007669"/>
    <property type="project" value="UniProtKB-ARBA"/>
</dbReference>
<dbReference type="Pfam" id="PF00043">
    <property type="entry name" value="GST_C"/>
    <property type="match status" value="1"/>
</dbReference>
<dbReference type="CDD" id="cd03177">
    <property type="entry name" value="GST_C_Delta_Epsilon"/>
    <property type="match status" value="1"/>
</dbReference>
<dbReference type="Gene3D" id="3.40.30.10">
    <property type="entry name" value="Glutaredoxin"/>
    <property type="match status" value="1"/>
</dbReference>
<comment type="subunit">
    <text evidence="1">Homodimer.</text>
</comment>
<dbReference type="EMBL" id="JACKWZ010000247">
    <property type="protein sequence ID" value="KAF9410764.1"/>
    <property type="molecule type" value="Genomic_DNA"/>
</dbReference>
<evidence type="ECO:0000256" key="1">
    <source>
        <dbReference type="ARBA" id="ARBA00011738"/>
    </source>
</evidence>
<dbReference type="InterPro" id="IPR004045">
    <property type="entry name" value="Glutathione_S-Trfase_N"/>
</dbReference>
<dbReference type="Pfam" id="PF13417">
    <property type="entry name" value="GST_N_3"/>
    <property type="match status" value="1"/>
</dbReference>
<dbReference type="InterPro" id="IPR004046">
    <property type="entry name" value="GST_C"/>
</dbReference>
<dbReference type="CDD" id="cd03045">
    <property type="entry name" value="GST_N_Delta_Epsilon"/>
    <property type="match status" value="1"/>
</dbReference>
<accession>A0A835L002</accession>
<dbReference type="SFLD" id="SFLDS00019">
    <property type="entry name" value="Glutathione_Transferase_(cytos"/>
    <property type="match status" value="1"/>
</dbReference>
<name>A0A835L002_SPOEX</name>
<dbReference type="Gene3D" id="1.20.1050.10">
    <property type="match status" value="1"/>
</dbReference>
<dbReference type="SUPFAM" id="SSF47616">
    <property type="entry name" value="GST C-terminal domain-like"/>
    <property type="match status" value="1"/>
</dbReference>
<dbReference type="FunFam" id="1.20.1050.10:FF:000007">
    <property type="entry name" value="Glutathione S-transferase 1-1"/>
    <property type="match status" value="1"/>
</dbReference>
<feature type="domain" description="GST N-terminal" evidence="2">
    <location>
        <begin position="435"/>
        <end position="516"/>
    </location>
</feature>
<dbReference type="InterPro" id="IPR036282">
    <property type="entry name" value="Glutathione-S-Trfase_C_sf"/>
</dbReference>
<organism evidence="4 5">
    <name type="scientific">Spodoptera exigua</name>
    <name type="common">Beet armyworm</name>
    <name type="synonym">Noctua fulgens</name>
    <dbReference type="NCBI Taxonomy" id="7107"/>
    <lineage>
        <taxon>Eukaryota</taxon>
        <taxon>Metazoa</taxon>
        <taxon>Ecdysozoa</taxon>
        <taxon>Arthropoda</taxon>
        <taxon>Hexapoda</taxon>
        <taxon>Insecta</taxon>
        <taxon>Pterygota</taxon>
        <taxon>Neoptera</taxon>
        <taxon>Endopterygota</taxon>
        <taxon>Lepidoptera</taxon>
        <taxon>Glossata</taxon>
        <taxon>Ditrysia</taxon>
        <taxon>Noctuoidea</taxon>
        <taxon>Noctuidae</taxon>
        <taxon>Amphipyrinae</taxon>
        <taxon>Spodoptera</taxon>
    </lineage>
</organism>
<sequence>MTEAGFVKAQSDNLPKIDAFMMTAYFASNPDFTSAEIRGVKAARSTRESYGDSAVGYVQVKRDGDICVVKARITPEHNVRQKCYAVICTCNETEETILSVQCEDCAAHLGGCKHAIAFLAWLHRRSEDPSTTSIECYWKKSKLSSIGTSKKFIKAKEMYKTPKHELVPTSLNTESFLTVVKNNCTLVGDTKNHLMKFYRAPSTVEKLSIHHLLSTSKATNPLDFIEYCKLIMTADACKGAAIATLEQNDCPLWHELRYGRITASKAYDAAHCNTLDGTLTETILGASKLRDTEAMERGRLLESQVLKEVEKICKIKISKCGLKLNSTHPIMGASPDGENSVYSIEIKCPTSEKAMGRYVSSGNKVTAKYMAQVQLQMHFSNKAKALFCVADKDFEKTKKISILEVNYDQQLCENLLEKCDIFWNKAIFPKLNITMPIDLYYVPGSAPCRAVLLTAKALNLNLNLKLVDLHHGEHLKPEYIKLNPQHTVPTLVDDGFSIWESRAIITYLVNKYGKGSSLYPEEPKARALVDQRLYFDIGTLYQRFADYFYPQVFGGAPADKDKLAKIEDALQLLNTFLEGQKFCAGPTLTLADLSLVASVSSFEASDVDFKKYPNIKRWYETVKTSAPGYLEANEKGLDAFKGLVNSMMKK</sequence>
<dbReference type="PROSITE" id="PS51354">
    <property type="entry name" value="GLUTAREDOXIN_2"/>
    <property type="match status" value="1"/>
</dbReference>
<dbReference type="InterPro" id="IPR010987">
    <property type="entry name" value="Glutathione-S-Trfase_C-like"/>
</dbReference>
<dbReference type="SUPFAM" id="SSF52833">
    <property type="entry name" value="Thioredoxin-like"/>
    <property type="match status" value="1"/>
</dbReference>
<evidence type="ECO:0000259" key="3">
    <source>
        <dbReference type="PROSITE" id="PS50405"/>
    </source>
</evidence>
<keyword evidence="5" id="KW-1185">Reference proteome</keyword>
<dbReference type="InterPro" id="IPR011604">
    <property type="entry name" value="PDDEXK-like_dom_sf"/>
</dbReference>
<evidence type="ECO:0000259" key="2">
    <source>
        <dbReference type="PROSITE" id="PS50404"/>
    </source>
</evidence>
<protein>
    <submittedName>
        <fullName evidence="4">Uncharacterized protein</fullName>
    </submittedName>
</protein>
<dbReference type="Proteomes" id="UP000648187">
    <property type="component" value="Unassembled WGS sequence"/>
</dbReference>
<dbReference type="PANTHER" id="PTHR39953">
    <property type="entry name" value="RE54151P"/>
    <property type="match status" value="1"/>
</dbReference>
<dbReference type="PROSITE" id="PS50404">
    <property type="entry name" value="GST_NTER"/>
    <property type="match status" value="1"/>
</dbReference>
<evidence type="ECO:0000313" key="5">
    <source>
        <dbReference type="Proteomes" id="UP000648187"/>
    </source>
</evidence>
<comment type="caution">
    <text evidence="4">The sequence shown here is derived from an EMBL/GenBank/DDBJ whole genome shotgun (WGS) entry which is preliminary data.</text>
</comment>
<dbReference type="InterPro" id="IPR019080">
    <property type="entry name" value="YqaJ_viral_recombinase"/>
</dbReference>
<dbReference type="InterPro" id="IPR040079">
    <property type="entry name" value="Glutathione_S-Trfase"/>
</dbReference>
<evidence type="ECO:0000313" key="4">
    <source>
        <dbReference type="EMBL" id="KAF9410764.1"/>
    </source>
</evidence>
<dbReference type="AlphaFoldDB" id="A0A835L002"/>
<dbReference type="SUPFAM" id="SSF52980">
    <property type="entry name" value="Restriction endonuclease-like"/>
    <property type="match status" value="1"/>
</dbReference>
<dbReference type="GO" id="GO:0003824">
    <property type="term" value="F:catalytic activity"/>
    <property type="evidence" value="ECO:0007669"/>
    <property type="project" value="UniProtKB-ARBA"/>
</dbReference>
<dbReference type="InterPro" id="IPR036249">
    <property type="entry name" value="Thioredoxin-like_sf"/>
</dbReference>
<dbReference type="SFLD" id="SFLDG01153">
    <property type="entry name" value="Main.4:_Theta-like"/>
    <property type="match status" value="1"/>
</dbReference>
<dbReference type="FunFam" id="3.40.30.10:FF:000034">
    <property type="entry name" value="glutathione S-transferase 1"/>
    <property type="match status" value="1"/>
</dbReference>
<dbReference type="SFLD" id="SFLDG00358">
    <property type="entry name" value="Main_(cytGST)"/>
    <property type="match status" value="1"/>
</dbReference>
<dbReference type="PANTHER" id="PTHR39953:SF1">
    <property type="entry name" value="RE54151P"/>
    <property type="match status" value="1"/>
</dbReference>